<evidence type="ECO:0000313" key="2">
    <source>
        <dbReference type="EMBL" id="BAD15747.1"/>
    </source>
</evidence>
<organism evidence="3 4">
    <name type="scientific">Oryza sativa subsp. japonica</name>
    <name type="common">Rice</name>
    <dbReference type="NCBI Taxonomy" id="39947"/>
    <lineage>
        <taxon>Eukaryota</taxon>
        <taxon>Viridiplantae</taxon>
        <taxon>Streptophyta</taxon>
        <taxon>Embryophyta</taxon>
        <taxon>Tracheophyta</taxon>
        <taxon>Spermatophyta</taxon>
        <taxon>Magnoliopsida</taxon>
        <taxon>Liliopsida</taxon>
        <taxon>Poales</taxon>
        <taxon>Poaceae</taxon>
        <taxon>BOP clade</taxon>
        <taxon>Oryzoideae</taxon>
        <taxon>Oryzeae</taxon>
        <taxon>Oryzinae</taxon>
        <taxon>Oryza</taxon>
        <taxon>Oryza sativa</taxon>
    </lineage>
</organism>
<dbReference type="Proteomes" id="UP000000763">
    <property type="component" value="Chromosome 2"/>
</dbReference>
<feature type="compositionally biased region" description="Basic residues" evidence="1">
    <location>
        <begin position="86"/>
        <end position="97"/>
    </location>
</feature>
<evidence type="ECO:0000313" key="3">
    <source>
        <dbReference type="EMBL" id="BAD16050.1"/>
    </source>
</evidence>
<gene>
    <name evidence="2" type="ORF">P0516G10.1</name>
    <name evidence="3" type="ORF">P0684F11.27</name>
</gene>
<feature type="region of interest" description="Disordered" evidence="1">
    <location>
        <begin position="169"/>
        <end position="199"/>
    </location>
</feature>
<protein>
    <submittedName>
        <fullName evidence="3">Uncharacterized protein</fullName>
    </submittedName>
</protein>
<reference evidence="4" key="4">
    <citation type="journal article" date="2008" name="Nucleic Acids Res.">
        <title>The rice annotation project database (RAP-DB): 2008 update.</title>
        <authorList>
            <consortium name="The rice annotation project (RAP)"/>
        </authorList>
    </citation>
    <scope>GENOME REANNOTATION</scope>
    <source>
        <strain evidence="4">cv. Nipponbare</strain>
    </source>
</reference>
<feature type="compositionally biased region" description="Basic and acidic residues" evidence="1">
    <location>
        <begin position="1"/>
        <end position="11"/>
    </location>
</feature>
<name>Q6Z5N2_ORYSJ</name>
<feature type="region of interest" description="Disordered" evidence="1">
    <location>
        <begin position="1"/>
        <end position="38"/>
    </location>
</feature>
<reference evidence="2" key="1">
    <citation type="submission" date="2002-03" db="EMBL/GenBank/DDBJ databases">
        <title>Oryza sativa nipponbare(GA3) genomic DNA, chromosome 2, PAC clone:P0516G10.</title>
        <authorList>
            <person name="Sasaki T."/>
            <person name="Matsumoto T."/>
            <person name="Yamamoto K."/>
        </authorList>
    </citation>
    <scope>NUCLEOTIDE SEQUENCE</scope>
</reference>
<proteinExistence type="predicted"/>
<evidence type="ECO:0000256" key="1">
    <source>
        <dbReference type="SAM" id="MobiDB-lite"/>
    </source>
</evidence>
<accession>Q6Z5N2</accession>
<reference evidence="3" key="2">
    <citation type="submission" date="2002-04" db="EMBL/GenBank/DDBJ databases">
        <title>Oryza sativa nipponbare(GA3) genomic DNA, chromosome 2, PAC clone:P0684F11.</title>
        <authorList>
            <person name="Sasaki T."/>
            <person name="Matsumoto T."/>
            <person name="Katayose Y."/>
        </authorList>
    </citation>
    <scope>NUCLEOTIDE SEQUENCE</scope>
</reference>
<dbReference type="EMBL" id="AP004815">
    <property type="protein sequence ID" value="BAD15747.1"/>
    <property type="molecule type" value="Genomic_DNA"/>
</dbReference>
<dbReference type="AlphaFoldDB" id="Q6Z5N2"/>
<evidence type="ECO:0000313" key="4">
    <source>
        <dbReference type="Proteomes" id="UP000000763"/>
    </source>
</evidence>
<sequence length="199" mass="22002">MEREREREREGLAGAGEEGSATATKPRPRPFSPRAPTSRCHLDLASCHAVVETRRRHAAPRRATAVGSGEPCQCRAAPRPVQFRSAARKTRTRRRGHARGDVAKSADGIARRLERNRFVQLVLVPLHTAVPLLPDCIGFGSTLNVESWTQNHHRIPDPIPAKKAMPRLCSPAPSHTTHVPLPKQIPSKHPPRPTNRGEK</sequence>
<feature type="region of interest" description="Disordered" evidence="1">
    <location>
        <begin position="79"/>
        <end position="102"/>
    </location>
</feature>
<dbReference type="EMBL" id="AP005112">
    <property type="protein sequence ID" value="BAD16050.1"/>
    <property type="molecule type" value="Genomic_DNA"/>
</dbReference>
<reference evidence="4" key="3">
    <citation type="journal article" date="2005" name="Nature">
        <title>The map-based sequence of the rice genome.</title>
        <authorList>
            <consortium name="International rice genome sequencing project (IRGSP)"/>
            <person name="Matsumoto T."/>
            <person name="Wu J."/>
            <person name="Kanamori H."/>
            <person name="Katayose Y."/>
            <person name="Fujisawa M."/>
            <person name="Namiki N."/>
            <person name="Mizuno H."/>
            <person name="Yamamoto K."/>
            <person name="Antonio B.A."/>
            <person name="Baba T."/>
            <person name="Sakata K."/>
            <person name="Nagamura Y."/>
            <person name="Aoki H."/>
            <person name="Arikawa K."/>
            <person name="Arita K."/>
            <person name="Bito T."/>
            <person name="Chiden Y."/>
            <person name="Fujitsuka N."/>
            <person name="Fukunaka R."/>
            <person name="Hamada M."/>
            <person name="Harada C."/>
            <person name="Hayashi A."/>
            <person name="Hijishita S."/>
            <person name="Honda M."/>
            <person name="Hosokawa S."/>
            <person name="Ichikawa Y."/>
            <person name="Idonuma A."/>
            <person name="Iijima M."/>
            <person name="Ikeda M."/>
            <person name="Ikeno M."/>
            <person name="Ito K."/>
            <person name="Ito S."/>
            <person name="Ito T."/>
            <person name="Ito Y."/>
            <person name="Ito Y."/>
            <person name="Iwabuchi A."/>
            <person name="Kamiya K."/>
            <person name="Karasawa W."/>
            <person name="Kurita K."/>
            <person name="Katagiri S."/>
            <person name="Kikuta A."/>
            <person name="Kobayashi H."/>
            <person name="Kobayashi N."/>
            <person name="Machita K."/>
            <person name="Maehara T."/>
            <person name="Masukawa M."/>
            <person name="Mizubayashi T."/>
            <person name="Mukai Y."/>
            <person name="Nagasaki H."/>
            <person name="Nagata Y."/>
            <person name="Naito S."/>
            <person name="Nakashima M."/>
            <person name="Nakama Y."/>
            <person name="Nakamichi Y."/>
            <person name="Nakamura M."/>
            <person name="Meguro A."/>
            <person name="Negishi M."/>
            <person name="Ohta I."/>
            <person name="Ohta T."/>
            <person name="Okamoto M."/>
            <person name="Ono N."/>
            <person name="Saji S."/>
            <person name="Sakaguchi M."/>
            <person name="Sakai K."/>
            <person name="Shibata M."/>
            <person name="Shimokawa T."/>
            <person name="Song J."/>
            <person name="Takazaki Y."/>
            <person name="Terasawa K."/>
            <person name="Tsugane M."/>
            <person name="Tsuji K."/>
            <person name="Ueda S."/>
            <person name="Waki K."/>
            <person name="Yamagata H."/>
            <person name="Yamamoto M."/>
            <person name="Yamamoto S."/>
            <person name="Yamane H."/>
            <person name="Yoshiki S."/>
            <person name="Yoshihara R."/>
            <person name="Yukawa K."/>
            <person name="Zhong H."/>
            <person name="Yano M."/>
            <person name="Yuan Q."/>
            <person name="Ouyang S."/>
            <person name="Liu J."/>
            <person name="Jones K.M."/>
            <person name="Gansberger K."/>
            <person name="Moffat K."/>
            <person name="Hill J."/>
            <person name="Bera J."/>
            <person name="Fadrosh D."/>
            <person name="Jin S."/>
            <person name="Johri S."/>
            <person name="Kim M."/>
            <person name="Overton L."/>
            <person name="Reardon M."/>
            <person name="Tsitrin T."/>
            <person name="Vuong H."/>
            <person name="Weaver B."/>
            <person name="Ciecko A."/>
            <person name="Tallon L."/>
            <person name="Jackson J."/>
            <person name="Pai G."/>
            <person name="Aken S.V."/>
            <person name="Utterback T."/>
            <person name="Reidmuller S."/>
            <person name="Feldblyum T."/>
            <person name="Hsiao J."/>
            <person name="Zismann V."/>
            <person name="Iobst S."/>
            <person name="de Vazeille A.R."/>
            <person name="Buell C.R."/>
            <person name="Ying K."/>
            <person name="Li Y."/>
            <person name="Lu T."/>
            <person name="Huang Y."/>
            <person name="Zhao Q."/>
            <person name="Feng Q."/>
            <person name="Zhang L."/>
            <person name="Zhu J."/>
            <person name="Weng Q."/>
            <person name="Mu J."/>
            <person name="Lu Y."/>
            <person name="Fan D."/>
            <person name="Liu Y."/>
            <person name="Guan J."/>
            <person name="Zhang Y."/>
            <person name="Yu S."/>
            <person name="Liu X."/>
            <person name="Zhang Y."/>
            <person name="Hong G."/>
            <person name="Han B."/>
            <person name="Choisne N."/>
            <person name="Demange N."/>
            <person name="Orjeda G."/>
            <person name="Samain S."/>
            <person name="Cattolico L."/>
            <person name="Pelletier E."/>
            <person name="Couloux A."/>
            <person name="Segurens B."/>
            <person name="Wincker P."/>
            <person name="D'Hont A."/>
            <person name="Scarpelli C."/>
            <person name="Weissenbach J."/>
            <person name="Salanoubat M."/>
            <person name="Quetier F."/>
            <person name="Yu Y."/>
            <person name="Kim H.R."/>
            <person name="Rambo T."/>
            <person name="Currie J."/>
            <person name="Collura K."/>
            <person name="Luo M."/>
            <person name="Yang T."/>
            <person name="Ammiraju J.S.S."/>
            <person name="Engler F."/>
            <person name="Soderlund C."/>
            <person name="Wing R.A."/>
            <person name="Palmer L.E."/>
            <person name="de la Bastide M."/>
            <person name="Spiegel L."/>
            <person name="Nascimento L."/>
            <person name="Zutavern T."/>
            <person name="O'Shaughnessy A."/>
            <person name="Dike S."/>
            <person name="Dedhia N."/>
            <person name="Preston R."/>
            <person name="Balija V."/>
            <person name="McCombie W.R."/>
            <person name="Chow T."/>
            <person name="Chen H."/>
            <person name="Chung M."/>
            <person name="Chen C."/>
            <person name="Shaw J."/>
            <person name="Wu H."/>
            <person name="Hsiao K."/>
            <person name="Chao Y."/>
            <person name="Chu M."/>
            <person name="Cheng C."/>
            <person name="Hour A."/>
            <person name="Lee P."/>
            <person name="Lin S."/>
            <person name="Lin Y."/>
            <person name="Liou J."/>
            <person name="Liu S."/>
            <person name="Hsing Y."/>
            <person name="Raghuvanshi S."/>
            <person name="Mohanty A."/>
            <person name="Bharti A.K."/>
            <person name="Gaur A."/>
            <person name="Gupta V."/>
            <person name="Kumar D."/>
            <person name="Ravi V."/>
            <person name="Vij S."/>
            <person name="Kapur A."/>
            <person name="Khurana P."/>
            <person name="Khurana P."/>
            <person name="Khurana J.P."/>
            <person name="Tyagi A.K."/>
            <person name="Gaikwad K."/>
            <person name="Singh A."/>
            <person name="Dalal V."/>
            <person name="Srivastava S."/>
            <person name="Dixit A."/>
            <person name="Pal A.K."/>
            <person name="Ghazi I.A."/>
            <person name="Yadav M."/>
            <person name="Pandit A."/>
            <person name="Bhargava A."/>
            <person name="Sureshbabu K."/>
            <person name="Batra K."/>
            <person name="Sharma T.R."/>
            <person name="Mohapatra T."/>
            <person name="Singh N.K."/>
            <person name="Messing J."/>
            <person name="Nelson A.B."/>
            <person name="Fuks G."/>
            <person name="Kavchok S."/>
            <person name="Keizer G."/>
            <person name="Linton E."/>
            <person name="Llaca V."/>
            <person name="Song R."/>
            <person name="Tanyolac B."/>
            <person name="Young S."/>
            <person name="Ho-Il K."/>
            <person name="Hahn J.H."/>
            <person name="Sangsakoo G."/>
            <person name="Vanavichit A."/>
            <person name="de Mattos Luiz.A.T."/>
            <person name="Zimmer P.D."/>
            <person name="Malone G."/>
            <person name="Dellagostin O."/>
            <person name="de Oliveira A.C."/>
            <person name="Bevan M."/>
            <person name="Bancroft I."/>
            <person name="Minx P."/>
            <person name="Cordum H."/>
            <person name="Wilson R."/>
            <person name="Cheng Z."/>
            <person name="Jin W."/>
            <person name="Jiang J."/>
            <person name="Leong S.A."/>
            <person name="Iwama H."/>
            <person name="Gojobori T."/>
            <person name="Itoh T."/>
            <person name="Niimura Y."/>
            <person name="Fujii Y."/>
            <person name="Habara T."/>
            <person name="Sakai H."/>
            <person name="Sato Y."/>
            <person name="Wilson G."/>
            <person name="Kumar K."/>
            <person name="McCouch S."/>
            <person name="Juretic N."/>
            <person name="Hoen D."/>
            <person name="Wright S."/>
            <person name="Bruskiewich R."/>
            <person name="Bureau T."/>
            <person name="Miyao A."/>
            <person name="Hirochika H."/>
            <person name="Nishikawa T."/>
            <person name="Kadowaki K."/>
            <person name="Sugiura M."/>
            <person name="Burr B."/>
            <person name="Sasaki T."/>
        </authorList>
    </citation>
    <scope>NUCLEOTIDE SEQUENCE [LARGE SCALE GENOMIC DNA]</scope>
    <source>
        <strain evidence="4">cv. Nipponbare</strain>
    </source>
</reference>